<evidence type="ECO:0000313" key="1">
    <source>
        <dbReference type="EMBL" id="KAI7998253.1"/>
    </source>
</evidence>
<protein>
    <submittedName>
        <fullName evidence="1">Uncharacterized protein</fullName>
    </submittedName>
</protein>
<reference evidence="1 2" key="1">
    <citation type="journal article" date="2022" name="Plant J.">
        <title>Chromosome-level genome of Camellia lanceoleosa provides a valuable resource for understanding genome evolution and self-incompatibility.</title>
        <authorList>
            <person name="Gong W."/>
            <person name="Xiao S."/>
            <person name="Wang L."/>
            <person name="Liao Z."/>
            <person name="Chang Y."/>
            <person name="Mo W."/>
            <person name="Hu G."/>
            <person name="Li W."/>
            <person name="Zhao G."/>
            <person name="Zhu H."/>
            <person name="Hu X."/>
            <person name="Ji K."/>
            <person name="Xiang X."/>
            <person name="Song Q."/>
            <person name="Yuan D."/>
            <person name="Jin S."/>
            <person name="Zhang L."/>
        </authorList>
    </citation>
    <scope>NUCLEOTIDE SEQUENCE [LARGE SCALE GENOMIC DNA]</scope>
    <source>
        <strain evidence="1">SQ_2022a</strain>
    </source>
</reference>
<comment type="caution">
    <text evidence="1">The sequence shown here is derived from an EMBL/GenBank/DDBJ whole genome shotgun (WGS) entry which is preliminary data.</text>
</comment>
<dbReference type="Proteomes" id="UP001060215">
    <property type="component" value="Chromosome 10"/>
</dbReference>
<evidence type="ECO:0000313" key="2">
    <source>
        <dbReference type="Proteomes" id="UP001060215"/>
    </source>
</evidence>
<dbReference type="EMBL" id="CM045767">
    <property type="protein sequence ID" value="KAI7998253.1"/>
    <property type="molecule type" value="Genomic_DNA"/>
</dbReference>
<organism evidence="1 2">
    <name type="scientific">Camellia lanceoleosa</name>
    <dbReference type="NCBI Taxonomy" id="1840588"/>
    <lineage>
        <taxon>Eukaryota</taxon>
        <taxon>Viridiplantae</taxon>
        <taxon>Streptophyta</taxon>
        <taxon>Embryophyta</taxon>
        <taxon>Tracheophyta</taxon>
        <taxon>Spermatophyta</taxon>
        <taxon>Magnoliopsida</taxon>
        <taxon>eudicotyledons</taxon>
        <taxon>Gunneridae</taxon>
        <taxon>Pentapetalae</taxon>
        <taxon>asterids</taxon>
        <taxon>Ericales</taxon>
        <taxon>Theaceae</taxon>
        <taxon>Camellia</taxon>
    </lineage>
</organism>
<proteinExistence type="predicted"/>
<sequence length="152" mass="17210">MDDQPIELCKEDMEMICVDIDGEFHEEKLEDDEVNDDMIDYDSQAFSLPAGDLERLVEETVGMSTRGRGRASKLVEEDPLLILLLNGFMMNQKVYSEMFHVSCSQKYIFSFQSYLGSPCSKPADIPLIRCFWVAFSTCFVSGIVFTGSNVCN</sequence>
<accession>A0ACC0GCE0</accession>
<keyword evidence="2" id="KW-1185">Reference proteome</keyword>
<name>A0ACC0GCE0_9ERIC</name>
<gene>
    <name evidence="1" type="ORF">LOK49_LG10G00831</name>
</gene>